<accession>A0AAX4HR21</accession>
<dbReference type="PANTHER" id="PTHR32432">
    <property type="entry name" value="CELL DIVISION PROTEIN FTSA-RELATED"/>
    <property type="match status" value="1"/>
</dbReference>
<organism evidence="1 2">
    <name type="scientific">Peredibacter starrii</name>
    <dbReference type="NCBI Taxonomy" id="28202"/>
    <lineage>
        <taxon>Bacteria</taxon>
        <taxon>Pseudomonadati</taxon>
        <taxon>Bdellovibrionota</taxon>
        <taxon>Bacteriovoracia</taxon>
        <taxon>Bacteriovoracales</taxon>
        <taxon>Bacteriovoracaceae</taxon>
        <taxon>Peredibacter</taxon>
    </lineage>
</organism>
<dbReference type="RefSeq" id="WP_321396194.1">
    <property type="nucleotide sequence ID" value="NZ_CP139487.1"/>
</dbReference>
<dbReference type="EMBL" id="CP139487">
    <property type="protein sequence ID" value="WPU65536.1"/>
    <property type="molecule type" value="Genomic_DNA"/>
</dbReference>
<dbReference type="Gene3D" id="3.30.1490.300">
    <property type="match status" value="1"/>
</dbReference>
<dbReference type="PANTHER" id="PTHR32432:SF3">
    <property type="entry name" value="ETHANOLAMINE UTILIZATION PROTEIN EUTJ"/>
    <property type="match status" value="1"/>
</dbReference>
<evidence type="ECO:0000313" key="2">
    <source>
        <dbReference type="Proteomes" id="UP001324634"/>
    </source>
</evidence>
<dbReference type="InterPro" id="IPR043129">
    <property type="entry name" value="ATPase_NBD"/>
</dbReference>
<dbReference type="AlphaFoldDB" id="A0AAX4HR21"/>
<dbReference type="SUPFAM" id="SSF53067">
    <property type="entry name" value="Actin-like ATPase domain"/>
    <property type="match status" value="2"/>
</dbReference>
<dbReference type="InterPro" id="IPR050696">
    <property type="entry name" value="FtsA/MreB"/>
</dbReference>
<gene>
    <name evidence="1" type="primary">pilM</name>
    <name evidence="1" type="ORF">SOO65_02125</name>
</gene>
<proteinExistence type="predicted"/>
<dbReference type="Pfam" id="PF11104">
    <property type="entry name" value="PilM_2"/>
    <property type="match status" value="1"/>
</dbReference>
<dbReference type="CDD" id="cd24049">
    <property type="entry name" value="ASKHA_NBD_PilM"/>
    <property type="match status" value="1"/>
</dbReference>
<sequence>MAGPSLKEQLDELLGKLNPGTIVGVDIGSHSIKVCELAGSPGKLRLERFGVFTLSEAALIEDEVQKPSEVSDGILEAFNQARIKSRTVCLGLFGPNTMTKRLNVPEGTAEEVEDHVMWEAEQYITFGADDSQIDFDIVGENEGGGKDAIVAAAKNDLIDSFTELLKSAKIQVKVVDLNVLALSNVFEQVAGGNIEEYSQGTLLLDFGAQTTKIVVFKRGGPIFTKEIPVGGGLITEEIQRQMGVSYEEAEDLKTTTDENGNLPEEILNIINIQIEKQMSDVRKNINFYISQGSAERVSHCFVTGGGSLLPGLLEKLTEVSGLPVERLDVFSAVKVDEKKIGHNLEQLAAISPVVIGLAMRKFS</sequence>
<reference evidence="1 2" key="1">
    <citation type="submission" date="2023-11" db="EMBL/GenBank/DDBJ databases">
        <title>Peredibacter starrii A3.12.</title>
        <authorList>
            <person name="Mitchell R.J."/>
        </authorList>
    </citation>
    <scope>NUCLEOTIDE SEQUENCE [LARGE SCALE GENOMIC DNA]</scope>
    <source>
        <strain evidence="1 2">A3.12</strain>
    </source>
</reference>
<dbReference type="NCBIfam" id="TIGR01175">
    <property type="entry name" value="pilM"/>
    <property type="match status" value="1"/>
</dbReference>
<name>A0AAX4HR21_9BACT</name>
<keyword evidence="2" id="KW-1185">Reference proteome</keyword>
<dbReference type="KEGG" id="psti:SOO65_02125"/>
<dbReference type="Proteomes" id="UP001324634">
    <property type="component" value="Chromosome"/>
</dbReference>
<dbReference type="PIRSF" id="PIRSF019169">
    <property type="entry name" value="PilM"/>
    <property type="match status" value="1"/>
</dbReference>
<evidence type="ECO:0000313" key="1">
    <source>
        <dbReference type="EMBL" id="WPU65536.1"/>
    </source>
</evidence>
<dbReference type="InterPro" id="IPR005883">
    <property type="entry name" value="PilM"/>
</dbReference>
<protein>
    <submittedName>
        <fullName evidence="1">Type IV pilus assembly protein PilM</fullName>
    </submittedName>
</protein>
<dbReference type="Gene3D" id="3.30.420.40">
    <property type="match status" value="2"/>
</dbReference>